<dbReference type="PROSITE" id="PS50092">
    <property type="entry name" value="TSP1"/>
    <property type="match status" value="2"/>
</dbReference>
<evidence type="ECO:0000313" key="8">
    <source>
        <dbReference type="Proteomes" id="UP000316759"/>
    </source>
</evidence>
<feature type="chain" id="PRO_5021340339" evidence="6">
    <location>
        <begin position="21"/>
        <end position="654"/>
    </location>
</feature>
<dbReference type="Pfam" id="PF00090">
    <property type="entry name" value="TSP_1"/>
    <property type="match status" value="2"/>
</dbReference>
<dbReference type="STRING" id="46835.A0A504Z758"/>
<dbReference type="FunFam" id="2.20.100.10:FF:000001">
    <property type="entry name" value="semaphorin-5A isoform X1"/>
    <property type="match status" value="1"/>
</dbReference>
<comment type="subcellular location">
    <subcellularLocation>
        <location evidence="1">Secreted</location>
    </subcellularLocation>
</comment>
<evidence type="ECO:0000256" key="5">
    <source>
        <dbReference type="ARBA" id="ARBA00023157"/>
    </source>
</evidence>
<accession>A0A504Z758</accession>
<dbReference type="SMART" id="SM00209">
    <property type="entry name" value="TSP1"/>
    <property type="match status" value="2"/>
</dbReference>
<evidence type="ECO:0000256" key="4">
    <source>
        <dbReference type="ARBA" id="ARBA00022737"/>
    </source>
</evidence>
<keyword evidence="4" id="KW-0677">Repeat</keyword>
<dbReference type="PANTHER" id="PTHR22906:SF43">
    <property type="entry name" value="PROPERDIN"/>
    <property type="match status" value="1"/>
</dbReference>
<dbReference type="InterPro" id="IPR052065">
    <property type="entry name" value="Compl_asym_regulator"/>
</dbReference>
<evidence type="ECO:0000256" key="3">
    <source>
        <dbReference type="ARBA" id="ARBA00022729"/>
    </source>
</evidence>
<evidence type="ECO:0000256" key="2">
    <source>
        <dbReference type="ARBA" id="ARBA00022525"/>
    </source>
</evidence>
<dbReference type="PANTHER" id="PTHR22906">
    <property type="entry name" value="PROPERDIN"/>
    <property type="match status" value="1"/>
</dbReference>
<proteinExistence type="predicted"/>
<dbReference type="EMBL" id="SUNJ01003588">
    <property type="protein sequence ID" value="TPP65130.1"/>
    <property type="molecule type" value="Genomic_DNA"/>
</dbReference>
<dbReference type="InterPro" id="IPR000884">
    <property type="entry name" value="TSP1_rpt"/>
</dbReference>
<reference evidence="7 8" key="1">
    <citation type="submission" date="2019-04" db="EMBL/GenBank/DDBJ databases">
        <title>Annotation for the trematode Fasciola gigantica.</title>
        <authorList>
            <person name="Choi Y.-J."/>
        </authorList>
    </citation>
    <scope>NUCLEOTIDE SEQUENCE [LARGE SCALE GENOMIC DNA]</scope>
    <source>
        <strain evidence="7">Uganda_cow_1</strain>
    </source>
</reference>
<keyword evidence="8" id="KW-1185">Reference proteome</keyword>
<dbReference type="Gene3D" id="2.20.100.10">
    <property type="entry name" value="Thrombospondin type-1 (TSP1) repeat"/>
    <property type="match status" value="3"/>
</dbReference>
<sequence length="654" mass="74350">MFQLWFGSYLFLLTVCFVNAQKENLEYRCEKEAVWGDWRCPGEEQKCTEFNATRYKCIGGNCTIDSPCVGMDGFQETKPCKFVLQQGLCVPWWASWSPWSKCTATCGFTERSRYRACIGAWSRRNIKLDILQSLQTSCVVMVRAHEGVDNRDCPVRRLCPNVNGAWGEWGPFGPCSATCGFGTRSRMRLCNRPSPQGNGLFCQGIDTQKVPCEGSVPCPQQGEWCPWSTVIRHCSHECGPIGMGLRTRQCACPKPTHGGEGCAVPPEAAAHAEYEETKRSAPEGIPLPTIHAIEAIRTGHGRWEACNRYPCPYLKYLKSDEEQLLLHDLLIQSFEDTWAWSAGIPAKRFEPVQLRCPPSRESRVHVFDKPGRFPKARAYWTRTIPATATTPSDEPGVPVRNTKTILVEGDRLTIRSLISEATGVYRYGYEYEPGYFETVCFFAVYIENSEWRIPFGSTFDLTCNALGLWPVLQKPGLGKWYHYWEVKLNSELDDTDGETHWWYTELMRQHTKEELSNLNLTTSSEEQTVDRGTGLTLWDTEYHRVYQAKPSLSGRYTCVLFNVINSTHNRTFITDSFRLIVGHSPSIAMLVRAWCVRNKWNLLALLITGLVASVISGCCLWRRAQSIARLDVFAKEIRRARRNINLADLDARVD</sequence>
<keyword evidence="3 6" id="KW-0732">Signal</keyword>
<name>A0A504Z758_FASGI</name>
<gene>
    <name evidence="7" type="ORF">FGIG_03629</name>
</gene>
<dbReference type="OrthoDB" id="6273859at2759"/>
<dbReference type="SUPFAM" id="SSF82895">
    <property type="entry name" value="TSP-1 type 1 repeat"/>
    <property type="match status" value="2"/>
</dbReference>
<organism evidence="7 8">
    <name type="scientific">Fasciola gigantica</name>
    <name type="common">Giant liver fluke</name>
    <dbReference type="NCBI Taxonomy" id="46835"/>
    <lineage>
        <taxon>Eukaryota</taxon>
        <taxon>Metazoa</taxon>
        <taxon>Spiralia</taxon>
        <taxon>Lophotrochozoa</taxon>
        <taxon>Platyhelminthes</taxon>
        <taxon>Trematoda</taxon>
        <taxon>Digenea</taxon>
        <taxon>Plagiorchiida</taxon>
        <taxon>Echinostomata</taxon>
        <taxon>Echinostomatoidea</taxon>
        <taxon>Fasciolidae</taxon>
        <taxon>Fasciola</taxon>
    </lineage>
</organism>
<dbReference type="InterPro" id="IPR036383">
    <property type="entry name" value="TSP1_rpt_sf"/>
</dbReference>
<comment type="caution">
    <text evidence="7">The sequence shown here is derived from an EMBL/GenBank/DDBJ whole genome shotgun (WGS) entry which is preliminary data.</text>
</comment>
<keyword evidence="2" id="KW-0964">Secreted</keyword>
<dbReference type="AlphaFoldDB" id="A0A504Z758"/>
<evidence type="ECO:0000256" key="1">
    <source>
        <dbReference type="ARBA" id="ARBA00004613"/>
    </source>
</evidence>
<evidence type="ECO:0000256" key="6">
    <source>
        <dbReference type="SAM" id="SignalP"/>
    </source>
</evidence>
<dbReference type="Proteomes" id="UP000316759">
    <property type="component" value="Unassembled WGS sequence"/>
</dbReference>
<keyword evidence="5" id="KW-1015">Disulfide bond</keyword>
<feature type="signal peptide" evidence="6">
    <location>
        <begin position="1"/>
        <end position="20"/>
    </location>
</feature>
<protein>
    <submittedName>
        <fullName evidence="7">Thrombospondin-2</fullName>
    </submittedName>
</protein>
<evidence type="ECO:0000313" key="7">
    <source>
        <dbReference type="EMBL" id="TPP65130.1"/>
    </source>
</evidence>